<feature type="domain" description="Tyrosine-protein phosphatase" evidence="1">
    <location>
        <begin position="145"/>
        <end position="283"/>
    </location>
</feature>
<dbReference type="PhylomeDB" id="A7RLU3"/>
<dbReference type="Gene3D" id="3.40.250.10">
    <property type="entry name" value="Rhodanese-like domain"/>
    <property type="match status" value="1"/>
</dbReference>
<dbReference type="EMBL" id="DS469519">
    <property type="protein sequence ID" value="EDO47392.1"/>
    <property type="molecule type" value="Genomic_DNA"/>
</dbReference>
<feature type="domain" description="Rhodanese" evidence="2">
    <location>
        <begin position="33"/>
        <end position="128"/>
    </location>
</feature>
<evidence type="ECO:0000313" key="3">
    <source>
        <dbReference type="EMBL" id="EDO47392.1"/>
    </source>
</evidence>
<dbReference type="InterPro" id="IPR029021">
    <property type="entry name" value="Prot-tyrosine_phosphatase-like"/>
</dbReference>
<dbReference type="GO" id="GO:0062030">
    <property type="term" value="P:negative regulation of stress granule assembly"/>
    <property type="evidence" value="ECO:0000318"/>
    <property type="project" value="GO_Central"/>
</dbReference>
<dbReference type="PROSITE" id="PS50206">
    <property type="entry name" value="RHODANESE_3"/>
    <property type="match status" value="1"/>
</dbReference>
<evidence type="ECO:0000259" key="2">
    <source>
        <dbReference type="PROSITE" id="PS50206"/>
    </source>
</evidence>
<dbReference type="OMA" id="RFCVVYD"/>
<keyword evidence="4" id="KW-1185">Reference proteome</keyword>
<gene>
    <name evidence="3" type="ORF">NEMVEDRAFT_v1g86312</name>
</gene>
<protein>
    <recommendedName>
        <fullName evidence="5">Protein-serine/threonine phosphatase</fullName>
    </recommendedName>
</protein>
<dbReference type="GO" id="GO:0001691">
    <property type="term" value="F:pseudophosphatase activity"/>
    <property type="evidence" value="ECO:0000318"/>
    <property type="project" value="GO_Central"/>
</dbReference>
<dbReference type="InParanoid" id="A7RLU3"/>
<dbReference type="Pfam" id="PF00782">
    <property type="entry name" value="DSPc"/>
    <property type="match status" value="1"/>
</dbReference>
<dbReference type="InterPro" id="IPR053272">
    <property type="entry name" value="STY_interacting-like"/>
</dbReference>
<name>A7RLU3_NEMVE</name>
<dbReference type="PROSITE" id="PS50054">
    <property type="entry name" value="TYR_PHOSPHATASE_DUAL"/>
    <property type="match status" value="1"/>
</dbReference>
<dbReference type="HOGENOM" id="CLU_027074_1_0_1"/>
<dbReference type="SMART" id="SM00450">
    <property type="entry name" value="RHOD"/>
    <property type="match status" value="1"/>
</dbReference>
<dbReference type="SMART" id="SM00195">
    <property type="entry name" value="DSPc"/>
    <property type="match status" value="1"/>
</dbReference>
<dbReference type="GO" id="GO:0005739">
    <property type="term" value="C:mitochondrion"/>
    <property type="evidence" value="ECO:0000318"/>
    <property type="project" value="GO_Central"/>
</dbReference>
<evidence type="ECO:0008006" key="5">
    <source>
        <dbReference type="Google" id="ProtNLM"/>
    </source>
</evidence>
<dbReference type="InterPro" id="IPR001763">
    <property type="entry name" value="Rhodanese-like_dom"/>
</dbReference>
<dbReference type="eggNOG" id="KOG1716">
    <property type="taxonomic scope" value="Eukaryota"/>
</dbReference>
<dbReference type="InterPro" id="IPR020422">
    <property type="entry name" value="TYR_PHOSPHATASE_DUAL_dom"/>
</dbReference>
<reference evidence="3 4" key="1">
    <citation type="journal article" date="2007" name="Science">
        <title>Sea anemone genome reveals ancestral eumetazoan gene repertoire and genomic organization.</title>
        <authorList>
            <person name="Putnam N.H."/>
            <person name="Srivastava M."/>
            <person name="Hellsten U."/>
            <person name="Dirks B."/>
            <person name="Chapman J."/>
            <person name="Salamov A."/>
            <person name="Terry A."/>
            <person name="Shapiro H."/>
            <person name="Lindquist E."/>
            <person name="Kapitonov V.V."/>
            <person name="Jurka J."/>
            <person name="Genikhovich G."/>
            <person name="Grigoriev I.V."/>
            <person name="Lucas S.M."/>
            <person name="Steele R.E."/>
            <person name="Finnerty J.R."/>
            <person name="Technau U."/>
            <person name="Martindale M.Q."/>
            <person name="Rokhsar D.S."/>
        </authorList>
    </citation>
    <scope>NUCLEOTIDE SEQUENCE [LARGE SCALE GENOMIC DNA]</scope>
    <source>
        <strain evidence="4">CH2 X CH6</strain>
    </source>
</reference>
<accession>A7RLU3</accession>
<dbReference type="CDD" id="cd14517">
    <property type="entry name" value="DSP_STYXL1"/>
    <property type="match status" value="1"/>
</dbReference>
<dbReference type="FunFam" id="3.90.190.10:FF:000082">
    <property type="entry name" value="Serine/threonine/tyrosine-interacting-like protein 1"/>
    <property type="match status" value="1"/>
</dbReference>
<sequence length="294" mass="33502">MSNSGVILCDSSELYNILNQASQYPRLSDPNYLLLLDTRKRNEYNESHIITSKFAPRNDIGAFTVPYDAELETKIHVVVYDSNTTSTKDKGSPALSCAKLLWEMGSRNQVKVVKGGYEEFSALYPFLRTQKIMYTPRELDTLITYPVEVLPSFLYIGTYKQSQNKAITKDLKVKAHVNVTMEADKDQVLTIAVEDENKADLLTHMKEAVQFIDDHKTNDGRCVLIFSNLGISRSVTVAIGYLMWSKKISLKDAYSQLHKCRENMQPNRAFIEQLSQWEEQLFGKTITDISEPGY</sequence>
<dbReference type="SUPFAM" id="SSF52821">
    <property type="entry name" value="Rhodanese/Cell cycle control phosphatase"/>
    <property type="match status" value="1"/>
</dbReference>
<dbReference type="STRING" id="45351.A7RLU3"/>
<dbReference type="GO" id="GO:2001244">
    <property type="term" value="P:positive regulation of intrinsic apoptotic signaling pathway"/>
    <property type="evidence" value="ECO:0000318"/>
    <property type="project" value="GO_Central"/>
</dbReference>
<dbReference type="SUPFAM" id="SSF52799">
    <property type="entry name" value="(Phosphotyrosine protein) phosphatases II"/>
    <property type="match status" value="1"/>
</dbReference>
<organism evidence="3 4">
    <name type="scientific">Nematostella vectensis</name>
    <name type="common">Starlet sea anemone</name>
    <dbReference type="NCBI Taxonomy" id="45351"/>
    <lineage>
        <taxon>Eukaryota</taxon>
        <taxon>Metazoa</taxon>
        <taxon>Cnidaria</taxon>
        <taxon>Anthozoa</taxon>
        <taxon>Hexacorallia</taxon>
        <taxon>Actiniaria</taxon>
        <taxon>Edwardsiidae</taxon>
        <taxon>Nematostella</taxon>
    </lineage>
</organism>
<dbReference type="Gene3D" id="3.90.190.10">
    <property type="entry name" value="Protein tyrosine phosphatase superfamily"/>
    <property type="match status" value="1"/>
</dbReference>
<proteinExistence type="predicted"/>
<evidence type="ECO:0000313" key="4">
    <source>
        <dbReference type="Proteomes" id="UP000001593"/>
    </source>
</evidence>
<dbReference type="InterPro" id="IPR036873">
    <property type="entry name" value="Rhodanese-like_dom_sf"/>
</dbReference>
<dbReference type="AlphaFoldDB" id="A7RLU3"/>
<evidence type="ECO:0000259" key="1">
    <source>
        <dbReference type="PROSITE" id="PS50054"/>
    </source>
</evidence>
<dbReference type="Pfam" id="PF00581">
    <property type="entry name" value="Rhodanese"/>
    <property type="match status" value="1"/>
</dbReference>
<dbReference type="PANTHER" id="PTHR46659">
    <property type="entry name" value="SERINE/THREONINE/TYROSINE-INTERACTING-LIKE PROTEIN 1"/>
    <property type="match status" value="1"/>
</dbReference>
<dbReference type="Proteomes" id="UP000001593">
    <property type="component" value="Unassembled WGS sequence"/>
</dbReference>
<dbReference type="InterPro" id="IPR000340">
    <property type="entry name" value="Dual-sp_phosphatase_cat-dom"/>
</dbReference>
<dbReference type="PANTHER" id="PTHR46659:SF1">
    <property type="entry name" value="SERINE_THREONINE_TYROSINE-INTERACTING-LIKE PROTEIN 1"/>
    <property type="match status" value="1"/>
</dbReference>
<dbReference type="GO" id="GO:0019903">
    <property type="term" value="F:protein phosphatase binding"/>
    <property type="evidence" value="ECO:0000318"/>
    <property type="project" value="GO_Central"/>
</dbReference>